<evidence type="ECO:0000256" key="3">
    <source>
        <dbReference type="ARBA" id="ARBA00023052"/>
    </source>
</evidence>
<proteinExistence type="inferred from homology"/>
<comment type="similarity">
    <text evidence="2">Belongs to the transketolase family.</text>
</comment>
<dbReference type="PANTHER" id="PTHR47514">
    <property type="entry name" value="TRANSKETOLASE N-TERMINAL SECTION-RELATED"/>
    <property type="match status" value="1"/>
</dbReference>
<dbReference type="InterPro" id="IPR005474">
    <property type="entry name" value="Transketolase_N"/>
</dbReference>
<evidence type="ECO:0000256" key="1">
    <source>
        <dbReference type="ARBA" id="ARBA00001964"/>
    </source>
</evidence>
<organism evidence="5">
    <name type="scientific">viral metagenome</name>
    <dbReference type="NCBI Taxonomy" id="1070528"/>
    <lineage>
        <taxon>unclassified sequences</taxon>
        <taxon>metagenomes</taxon>
        <taxon>organismal metagenomes</taxon>
    </lineage>
</organism>
<evidence type="ECO:0000313" key="5">
    <source>
        <dbReference type="EMBL" id="QJA63530.1"/>
    </source>
</evidence>
<comment type="cofactor">
    <cofactor evidence="1">
        <name>thiamine diphosphate</name>
        <dbReference type="ChEBI" id="CHEBI:58937"/>
    </cofactor>
</comment>
<dbReference type="InterPro" id="IPR029061">
    <property type="entry name" value="THDP-binding"/>
</dbReference>
<dbReference type="AlphaFoldDB" id="A0A6M3J1E2"/>
<dbReference type="Gene3D" id="3.40.50.970">
    <property type="match status" value="1"/>
</dbReference>
<sequence length="210" mass="23674">MKIPLSKLELRVLEISYKKKLSHLGSCLTAVQLIDNVYKVKKKEDIFILSQGHAGLALYVILEKYLKKNAEDLFDKHGVHPNRNLSDKIYCSSGSLGSALPIAVGMAVADRKRDVFVLISDGELAEGSCWEALRIAGEMRLDNLKILVNANGYSAYGKVDTELIDLRLQYFFPSLVAKTNMFKYPSYLQGLSGHYHTLKKEQYKEIINET</sequence>
<accession>A0A6M3J1E2</accession>
<evidence type="ECO:0000259" key="4">
    <source>
        <dbReference type="Pfam" id="PF00456"/>
    </source>
</evidence>
<gene>
    <name evidence="5" type="ORF">MM415B00619_0009</name>
</gene>
<feature type="domain" description="Transketolase N-terminal" evidence="4">
    <location>
        <begin position="44"/>
        <end position="164"/>
    </location>
</feature>
<dbReference type="SUPFAM" id="SSF52518">
    <property type="entry name" value="Thiamin diphosphate-binding fold (THDP-binding)"/>
    <property type="match status" value="1"/>
</dbReference>
<reference evidence="5" key="1">
    <citation type="submission" date="2020-03" db="EMBL/GenBank/DDBJ databases">
        <title>The deep terrestrial virosphere.</title>
        <authorList>
            <person name="Holmfeldt K."/>
            <person name="Nilsson E."/>
            <person name="Simone D."/>
            <person name="Lopez-Fernandez M."/>
            <person name="Wu X."/>
            <person name="de Brujin I."/>
            <person name="Lundin D."/>
            <person name="Andersson A."/>
            <person name="Bertilsson S."/>
            <person name="Dopson M."/>
        </authorList>
    </citation>
    <scope>NUCLEOTIDE SEQUENCE</scope>
    <source>
        <strain evidence="5">MM415B00619</strain>
    </source>
</reference>
<keyword evidence="3" id="KW-0786">Thiamine pyrophosphate</keyword>
<dbReference type="Pfam" id="PF00456">
    <property type="entry name" value="Transketolase_N"/>
    <property type="match status" value="1"/>
</dbReference>
<name>A0A6M3J1E2_9ZZZZ</name>
<dbReference type="EMBL" id="MT141499">
    <property type="protein sequence ID" value="QJA63530.1"/>
    <property type="molecule type" value="Genomic_DNA"/>
</dbReference>
<dbReference type="PANTHER" id="PTHR47514:SF1">
    <property type="entry name" value="TRANSKETOLASE N-TERMINAL SECTION-RELATED"/>
    <property type="match status" value="1"/>
</dbReference>
<protein>
    <submittedName>
        <fullName evidence="5">Putative transketolase domain containing protein</fullName>
    </submittedName>
</protein>
<evidence type="ECO:0000256" key="2">
    <source>
        <dbReference type="ARBA" id="ARBA00007131"/>
    </source>
</evidence>